<reference evidence="1" key="1">
    <citation type="submission" date="2020-07" db="EMBL/GenBank/DDBJ databases">
        <title>Huge and variable diversity of episymbiotic CPR bacteria and DPANN archaea in groundwater ecosystems.</title>
        <authorList>
            <person name="He C.Y."/>
            <person name="Keren R."/>
            <person name="Whittaker M."/>
            <person name="Farag I.F."/>
            <person name="Doudna J."/>
            <person name="Cate J.H.D."/>
            <person name="Banfield J.F."/>
        </authorList>
    </citation>
    <scope>NUCLEOTIDE SEQUENCE</scope>
    <source>
        <strain evidence="1">NC_groundwater_1370_Ag_S-0.2um_69_93</strain>
    </source>
</reference>
<protein>
    <submittedName>
        <fullName evidence="1">Uncharacterized protein</fullName>
    </submittedName>
</protein>
<evidence type="ECO:0000313" key="2">
    <source>
        <dbReference type="Proteomes" id="UP000752292"/>
    </source>
</evidence>
<feature type="non-terminal residue" evidence="1">
    <location>
        <position position="135"/>
    </location>
</feature>
<dbReference type="AlphaFoldDB" id="A0A932ZU89"/>
<accession>A0A932ZU89</accession>
<proteinExistence type="predicted"/>
<comment type="caution">
    <text evidence="1">The sequence shown here is derived from an EMBL/GenBank/DDBJ whole genome shotgun (WGS) entry which is preliminary data.</text>
</comment>
<gene>
    <name evidence="1" type="ORF">HY618_04740</name>
</gene>
<organism evidence="1 2">
    <name type="scientific">Tectimicrobiota bacterium</name>
    <dbReference type="NCBI Taxonomy" id="2528274"/>
    <lineage>
        <taxon>Bacteria</taxon>
        <taxon>Pseudomonadati</taxon>
        <taxon>Nitrospinota/Tectimicrobiota group</taxon>
        <taxon>Candidatus Tectimicrobiota</taxon>
    </lineage>
</organism>
<dbReference type="Proteomes" id="UP000752292">
    <property type="component" value="Unassembled WGS sequence"/>
</dbReference>
<sequence length="135" mass="15771">MADIITGMIKRFASDDRFTPQPDPSGRSLRLRVNDRNWFEFEKIESENKLRVSFATTNRTVNEDIEHAILDSKDPIHDFVYDGMEEAGEEEEHEVKHYHDGAFRYAIDLPLDKPKVDEQAARVLDGLFYTFEEYA</sequence>
<dbReference type="EMBL" id="JACQRX010000206">
    <property type="protein sequence ID" value="MBI4251748.1"/>
    <property type="molecule type" value="Genomic_DNA"/>
</dbReference>
<evidence type="ECO:0000313" key="1">
    <source>
        <dbReference type="EMBL" id="MBI4251748.1"/>
    </source>
</evidence>
<name>A0A932ZU89_UNCTE</name>